<protein>
    <submittedName>
        <fullName evidence="6">Unannotated protein</fullName>
    </submittedName>
</protein>
<evidence type="ECO:0000313" key="11">
    <source>
        <dbReference type="EMBL" id="CAB4845739.1"/>
    </source>
</evidence>
<evidence type="ECO:0000313" key="6">
    <source>
        <dbReference type="EMBL" id="CAB4333090.1"/>
    </source>
</evidence>
<dbReference type="InterPro" id="IPR051598">
    <property type="entry name" value="TSUP/Inactive_protease-like"/>
</dbReference>
<feature type="transmembrane region" description="Helical" evidence="5">
    <location>
        <begin position="135"/>
        <end position="168"/>
    </location>
</feature>
<dbReference type="InterPro" id="IPR002781">
    <property type="entry name" value="TM_pro_TauE-like"/>
</dbReference>
<dbReference type="AlphaFoldDB" id="A0A6J5YYR1"/>
<name>A0A6J5YYR1_9ZZZZ</name>
<dbReference type="EMBL" id="CAESAI010000052">
    <property type="protein sequence ID" value="CAB4344257.1"/>
    <property type="molecule type" value="Genomic_DNA"/>
</dbReference>
<dbReference type="EMBL" id="CAEZZD010000170">
    <property type="protein sequence ID" value="CAB4756780.1"/>
    <property type="molecule type" value="Genomic_DNA"/>
</dbReference>
<evidence type="ECO:0000256" key="2">
    <source>
        <dbReference type="ARBA" id="ARBA00022692"/>
    </source>
</evidence>
<evidence type="ECO:0000256" key="1">
    <source>
        <dbReference type="ARBA" id="ARBA00004141"/>
    </source>
</evidence>
<dbReference type="EMBL" id="CAEZYC010000062">
    <property type="protein sequence ID" value="CAB4713393.1"/>
    <property type="molecule type" value="Genomic_DNA"/>
</dbReference>
<evidence type="ECO:0000313" key="10">
    <source>
        <dbReference type="EMBL" id="CAB4802434.1"/>
    </source>
</evidence>
<sequence>MLTALSRRQITQALIVGLLAGVLAGMFGVGGGFLMVPLYVLWIGLDQRKSHATSLAAVVPIAIAGAIGYATSGNVAWDAAFALLLGSVFGALYGVKLLGQVSLKFLQIGFATLLYLSAMRLIWSSNPHLLLEGWPSIILLVAVGFFAGVMSGLFGVGGGIVMVPALIIAAGLDSIAARGTSLAVIIGSAISGTWANLRKGNVEVPYAVLSGLAGVPFTFFGVWLSHQIPQRITVILFSFILVAIATQQVQKVRRGSAEH</sequence>
<evidence type="ECO:0000313" key="9">
    <source>
        <dbReference type="EMBL" id="CAB4756780.1"/>
    </source>
</evidence>
<gene>
    <name evidence="8" type="ORF">UFOPK2648_01025</name>
    <name evidence="9" type="ORF">UFOPK2824_00986</name>
    <name evidence="10" type="ORF">UFOPK3037_00723</name>
    <name evidence="11" type="ORF">UFOPK3278_00023</name>
    <name evidence="7" type="ORF">UFOPK3406_01345</name>
    <name evidence="6" type="ORF">UFOPK3925_00378</name>
    <name evidence="12" type="ORF">UFOPK4097_00081</name>
</gene>
<feature type="transmembrane region" description="Helical" evidence="5">
    <location>
        <begin position="75"/>
        <end position="93"/>
    </location>
</feature>
<evidence type="ECO:0000313" key="8">
    <source>
        <dbReference type="EMBL" id="CAB4713393.1"/>
    </source>
</evidence>
<dbReference type="PANTHER" id="PTHR43701:SF2">
    <property type="entry name" value="MEMBRANE TRANSPORTER PROTEIN YJNA-RELATED"/>
    <property type="match status" value="1"/>
</dbReference>
<organism evidence="6">
    <name type="scientific">freshwater metagenome</name>
    <dbReference type="NCBI Taxonomy" id="449393"/>
    <lineage>
        <taxon>unclassified sequences</taxon>
        <taxon>metagenomes</taxon>
        <taxon>ecological metagenomes</taxon>
    </lineage>
</organism>
<proteinExistence type="predicted"/>
<evidence type="ECO:0000313" key="12">
    <source>
        <dbReference type="EMBL" id="CAB5007068.1"/>
    </source>
</evidence>
<evidence type="ECO:0000256" key="5">
    <source>
        <dbReference type="SAM" id="Phobius"/>
    </source>
</evidence>
<keyword evidence="4 5" id="KW-0472">Membrane</keyword>
<evidence type="ECO:0000256" key="3">
    <source>
        <dbReference type="ARBA" id="ARBA00022989"/>
    </source>
</evidence>
<feature type="transmembrane region" description="Helical" evidence="5">
    <location>
        <begin position="105"/>
        <end position="123"/>
    </location>
</feature>
<dbReference type="EMBL" id="CAFBIX010000001">
    <property type="protein sequence ID" value="CAB4845739.1"/>
    <property type="molecule type" value="Genomic_DNA"/>
</dbReference>
<keyword evidence="3 5" id="KW-1133">Transmembrane helix</keyword>
<dbReference type="Pfam" id="PF01925">
    <property type="entry name" value="TauE"/>
    <property type="match status" value="2"/>
</dbReference>
<feature type="transmembrane region" description="Helical" evidence="5">
    <location>
        <begin position="206"/>
        <end position="225"/>
    </location>
</feature>
<feature type="transmembrane region" description="Helical" evidence="5">
    <location>
        <begin position="175"/>
        <end position="194"/>
    </location>
</feature>
<evidence type="ECO:0000256" key="4">
    <source>
        <dbReference type="ARBA" id="ARBA00023136"/>
    </source>
</evidence>
<feature type="transmembrane region" description="Helical" evidence="5">
    <location>
        <begin position="12"/>
        <end position="40"/>
    </location>
</feature>
<reference evidence="6" key="1">
    <citation type="submission" date="2020-05" db="EMBL/GenBank/DDBJ databases">
        <authorList>
            <person name="Chiriac C."/>
            <person name="Salcher M."/>
            <person name="Ghai R."/>
            <person name="Kavagutti S V."/>
        </authorList>
    </citation>
    <scope>NUCLEOTIDE SEQUENCE</scope>
</reference>
<feature type="transmembrane region" description="Helical" evidence="5">
    <location>
        <begin position="52"/>
        <end position="69"/>
    </location>
</feature>
<accession>A0A6J5YYR1</accession>
<dbReference type="GO" id="GO:0016020">
    <property type="term" value="C:membrane"/>
    <property type="evidence" value="ECO:0007669"/>
    <property type="project" value="UniProtKB-SubCell"/>
</dbReference>
<evidence type="ECO:0000313" key="7">
    <source>
        <dbReference type="EMBL" id="CAB4344257.1"/>
    </source>
</evidence>
<feature type="transmembrane region" description="Helical" evidence="5">
    <location>
        <begin position="232"/>
        <end position="249"/>
    </location>
</feature>
<dbReference type="EMBL" id="CAFBPK010000001">
    <property type="protein sequence ID" value="CAB5007068.1"/>
    <property type="molecule type" value="Genomic_DNA"/>
</dbReference>
<dbReference type="EMBL" id="CAFAAO010000007">
    <property type="protein sequence ID" value="CAB4802434.1"/>
    <property type="molecule type" value="Genomic_DNA"/>
</dbReference>
<comment type="subcellular location">
    <subcellularLocation>
        <location evidence="1">Membrane</location>
        <topology evidence="1">Multi-pass membrane protein</topology>
    </subcellularLocation>
</comment>
<dbReference type="EMBL" id="CAESAD010000001">
    <property type="protein sequence ID" value="CAB4333090.1"/>
    <property type="molecule type" value="Genomic_DNA"/>
</dbReference>
<keyword evidence="2 5" id="KW-0812">Transmembrane</keyword>
<dbReference type="PANTHER" id="PTHR43701">
    <property type="entry name" value="MEMBRANE TRANSPORTER PROTEIN MJ0441-RELATED"/>
    <property type="match status" value="1"/>
</dbReference>